<feature type="transmembrane region" description="Helical" evidence="8">
    <location>
        <begin position="293"/>
        <end position="312"/>
    </location>
</feature>
<keyword evidence="11" id="KW-1185">Reference proteome</keyword>
<evidence type="ECO:0000256" key="8">
    <source>
        <dbReference type="SAM" id="Phobius"/>
    </source>
</evidence>
<keyword evidence="6 8" id="KW-1133">Transmembrane helix</keyword>
<evidence type="ECO:0000259" key="9">
    <source>
        <dbReference type="PROSITE" id="PS51105"/>
    </source>
</evidence>
<reference evidence="10 11" key="1">
    <citation type="submission" date="2018-02" db="EMBL/GenBank/DDBJ databases">
        <title>Mycoplasma marinum and Mycoplasma todarodis sp. nov., moderately halophilic and psychrotolerant mycoplasmas isolated from cephalopods.</title>
        <authorList>
            <person name="Viver T."/>
        </authorList>
    </citation>
    <scope>NUCLEOTIDE SEQUENCE [LARGE SCALE GENOMIC DNA]</scope>
    <source>
        <strain evidence="10 11">5H</strain>
    </source>
</reference>
<keyword evidence="3" id="KW-1003">Cell membrane</keyword>
<keyword evidence="4" id="KW-0762">Sugar transport</keyword>
<evidence type="ECO:0000256" key="2">
    <source>
        <dbReference type="ARBA" id="ARBA00022448"/>
    </source>
</evidence>
<evidence type="ECO:0000313" key="11">
    <source>
        <dbReference type="Proteomes" id="UP000291072"/>
    </source>
</evidence>
<protein>
    <recommendedName>
        <fullName evidence="9">PTS EIIC type-3 domain-containing protein</fullName>
    </recommendedName>
</protein>
<evidence type="ECO:0000313" key="10">
    <source>
        <dbReference type="EMBL" id="TCG11307.1"/>
    </source>
</evidence>
<gene>
    <name evidence="10" type="ORF">C4B25_01840</name>
</gene>
<dbReference type="GO" id="GO:1902815">
    <property type="term" value="P:N,N'-diacetylchitobiose import"/>
    <property type="evidence" value="ECO:0007669"/>
    <property type="project" value="TreeGrafter"/>
</dbReference>
<evidence type="ECO:0000256" key="1">
    <source>
        <dbReference type="ARBA" id="ARBA00004651"/>
    </source>
</evidence>
<feature type="transmembrane region" description="Helical" evidence="8">
    <location>
        <begin position="145"/>
        <end position="161"/>
    </location>
</feature>
<dbReference type="AlphaFoldDB" id="A0A4R0XU38"/>
<keyword evidence="2" id="KW-0813">Transport</keyword>
<dbReference type="GO" id="GO:0009401">
    <property type="term" value="P:phosphoenolpyruvate-dependent sugar phosphotransferase system"/>
    <property type="evidence" value="ECO:0007669"/>
    <property type="project" value="InterPro"/>
</dbReference>
<organism evidence="10 11">
    <name type="scientific">Mycoplasma todarodis</name>
    <dbReference type="NCBI Taxonomy" id="1937191"/>
    <lineage>
        <taxon>Bacteria</taxon>
        <taxon>Bacillati</taxon>
        <taxon>Mycoplasmatota</taxon>
        <taxon>Mollicutes</taxon>
        <taxon>Mycoplasmataceae</taxon>
        <taxon>Mycoplasma</taxon>
    </lineage>
</organism>
<dbReference type="InterPro" id="IPR004501">
    <property type="entry name" value="PTS_EIIC_3"/>
</dbReference>
<evidence type="ECO:0000256" key="4">
    <source>
        <dbReference type="ARBA" id="ARBA00022597"/>
    </source>
</evidence>
<dbReference type="GO" id="GO:0005886">
    <property type="term" value="C:plasma membrane"/>
    <property type="evidence" value="ECO:0007669"/>
    <property type="project" value="UniProtKB-SubCell"/>
</dbReference>
<keyword evidence="5 8" id="KW-0812">Transmembrane</keyword>
<dbReference type="PANTHER" id="PTHR33989">
    <property type="match status" value="1"/>
</dbReference>
<feature type="transmembrane region" description="Helical" evidence="8">
    <location>
        <begin position="167"/>
        <end position="188"/>
    </location>
</feature>
<evidence type="ECO:0000256" key="6">
    <source>
        <dbReference type="ARBA" id="ARBA00022989"/>
    </source>
</evidence>
<accession>A0A4R0XU38</accession>
<evidence type="ECO:0000256" key="7">
    <source>
        <dbReference type="ARBA" id="ARBA00023136"/>
    </source>
</evidence>
<feature type="transmembrane region" description="Helical" evidence="8">
    <location>
        <begin position="36"/>
        <end position="63"/>
    </location>
</feature>
<dbReference type="PANTHER" id="PTHR33989:SF10">
    <property type="entry name" value="PERMEASE IIC COMPONENT"/>
    <property type="match status" value="1"/>
</dbReference>
<proteinExistence type="predicted"/>
<feature type="transmembrane region" description="Helical" evidence="8">
    <location>
        <begin position="349"/>
        <end position="369"/>
    </location>
</feature>
<name>A0A4R0XU38_9MOLU</name>
<comment type="caution">
    <text evidence="10">The sequence shown here is derived from an EMBL/GenBank/DDBJ whole genome shotgun (WGS) entry which is preliminary data.</text>
</comment>
<dbReference type="RefSeq" id="WP_131613359.1">
    <property type="nucleotide sequence ID" value="NZ_PSZP01000009.1"/>
</dbReference>
<feature type="transmembrane region" description="Helical" evidence="8">
    <location>
        <begin position="111"/>
        <end position="133"/>
    </location>
</feature>
<dbReference type="Proteomes" id="UP000291072">
    <property type="component" value="Unassembled WGS sequence"/>
</dbReference>
<keyword evidence="7 8" id="KW-0472">Membrane</keyword>
<dbReference type="InterPro" id="IPR051088">
    <property type="entry name" value="PTS_Sugar-EIIC/EIIB"/>
</dbReference>
<dbReference type="InterPro" id="IPR003352">
    <property type="entry name" value="PTS_EIIC"/>
</dbReference>
<comment type="subcellular location">
    <subcellularLocation>
        <location evidence="1">Cell membrane</location>
        <topology evidence="1">Multi-pass membrane protein</topology>
    </subcellularLocation>
</comment>
<sequence length="505" mass="54151">MTKATKDKLQGATDKFLGTVSKLGTQKHLTALRDGFALSIPITIAGAIAIFFITIVFGGWGAFQTSLLGLLAHASGNGVTKVVHGSLFDTSSNWVLIDPAWKDAQALGTQLFGWINAATIGLMSVYIAVLMSYSMAIIRRHKSPALVSVVGLATFLILVGADPKMFSAQGMLVAIIASLAGSELFIWFTNNGKMVLKLPASVPPAVGKAFGVLVPCFIVLLGAAMVNLLVSIPFIAMGHNAESFLGDSATAKVVSTKFAGVYQVNGLRTFAYIITTFIQAPFMSLIKNQEGLDISLLIVYMVSVGVLWFFGIHGSNTLNGIFTPVMTLLWIDNLAGGQNVFTGNVVNCWGFIGGTGSTLPLLVLSIFMLPKGSPTREVAKFALPVGVFEVNEPVIFGYPIIFSVRWIIPFIFAPVLALIWPIIAIKSGWMNPGTIPVPWTTPPVINGLIATQFDWRSIVVSIASIITATLVYLPFVLWQRADDRKLLGIKTKNKKAEKVATEGAK</sequence>
<feature type="transmembrane region" description="Helical" evidence="8">
    <location>
        <begin position="269"/>
        <end position="286"/>
    </location>
</feature>
<evidence type="ECO:0000256" key="5">
    <source>
        <dbReference type="ARBA" id="ARBA00022692"/>
    </source>
</evidence>
<feature type="transmembrane region" description="Helical" evidence="8">
    <location>
        <begin position="458"/>
        <end position="478"/>
    </location>
</feature>
<feature type="transmembrane region" description="Helical" evidence="8">
    <location>
        <begin position="209"/>
        <end position="236"/>
    </location>
</feature>
<dbReference type="EMBL" id="PSZP01000009">
    <property type="protein sequence ID" value="TCG11307.1"/>
    <property type="molecule type" value="Genomic_DNA"/>
</dbReference>
<dbReference type="GO" id="GO:0008982">
    <property type="term" value="F:protein-N(PI)-phosphohistidine-sugar phosphotransferase activity"/>
    <property type="evidence" value="ECO:0007669"/>
    <property type="project" value="InterPro"/>
</dbReference>
<feature type="domain" description="PTS EIIC type-3" evidence="9">
    <location>
        <begin position="12"/>
        <end position="475"/>
    </location>
</feature>
<evidence type="ECO:0000256" key="3">
    <source>
        <dbReference type="ARBA" id="ARBA00022475"/>
    </source>
</evidence>
<feature type="transmembrane region" description="Helical" evidence="8">
    <location>
        <begin position="407"/>
        <end position="425"/>
    </location>
</feature>
<dbReference type="OrthoDB" id="1550290at2"/>
<dbReference type="Pfam" id="PF02378">
    <property type="entry name" value="PTS_EIIC"/>
    <property type="match status" value="1"/>
</dbReference>
<dbReference type="PROSITE" id="PS51105">
    <property type="entry name" value="PTS_EIIC_TYPE_3"/>
    <property type="match status" value="1"/>
</dbReference>